<keyword evidence="1" id="KW-1133">Transmembrane helix</keyword>
<protein>
    <submittedName>
        <fullName evidence="2 4">Uncharacterized protein</fullName>
    </submittedName>
</protein>
<name>A0A183L205_9TREM</name>
<dbReference type="WBParaSite" id="SCUD_0002135901-mRNA-1">
    <property type="protein sequence ID" value="SCUD_0002135901-mRNA-1"/>
    <property type="gene ID" value="SCUD_0002135901"/>
</dbReference>
<organism evidence="4">
    <name type="scientific">Schistosoma curassoni</name>
    <dbReference type="NCBI Taxonomy" id="6186"/>
    <lineage>
        <taxon>Eukaryota</taxon>
        <taxon>Metazoa</taxon>
        <taxon>Spiralia</taxon>
        <taxon>Lophotrochozoa</taxon>
        <taxon>Platyhelminthes</taxon>
        <taxon>Trematoda</taxon>
        <taxon>Digenea</taxon>
        <taxon>Strigeidida</taxon>
        <taxon>Schistosomatoidea</taxon>
        <taxon>Schistosomatidae</taxon>
        <taxon>Schistosoma</taxon>
    </lineage>
</organism>
<keyword evidence="1" id="KW-0472">Membrane</keyword>
<feature type="transmembrane region" description="Helical" evidence="1">
    <location>
        <begin position="6"/>
        <end position="28"/>
    </location>
</feature>
<evidence type="ECO:0000256" key="1">
    <source>
        <dbReference type="SAM" id="Phobius"/>
    </source>
</evidence>
<keyword evidence="1" id="KW-0812">Transmembrane</keyword>
<sequence length="44" mass="5120">MIVICLLPHILNIRIVVHIVHLIVYPVIQYRLSNTIGRSQKVMI</sequence>
<reference evidence="2 3" key="2">
    <citation type="submission" date="2018-11" db="EMBL/GenBank/DDBJ databases">
        <authorList>
            <consortium name="Pathogen Informatics"/>
        </authorList>
    </citation>
    <scope>NUCLEOTIDE SEQUENCE [LARGE SCALE GENOMIC DNA]</scope>
    <source>
        <strain evidence="2">Dakar</strain>
        <strain evidence="3">Dakar, Senegal</strain>
    </source>
</reference>
<dbReference type="AlphaFoldDB" id="A0A183L205"/>
<evidence type="ECO:0000313" key="4">
    <source>
        <dbReference type="WBParaSite" id="SCUD_0002135901-mRNA-1"/>
    </source>
</evidence>
<evidence type="ECO:0000313" key="3">
    <source>
        <dbReference type="Proteomes" id="UP000279833"/>
    </source>
</evidence>
<accession>A0A183L205</accession>
<dbReference type="EMBL" id="UZAK01046373">
    <property type="protein sequence ID" value="VDP75194.1"/>
    <property type="molecule type" value="Genomic_DNA"/>
</dbReference>
<keyword evidence="3" id="KW-1185">Reference proteome</keyword>
<reference evidence="4" key="1">
    <citation type="submission" date="2016-06" db="UniProtKB">
        <authorList>
            <consortium name="WormBaseParasite"/>
        </authorList>
    </citation>
    <scope>IDENTIFICATION</scope>
</reference>
<dbReference type="Proteomes" id="UP000279833">
    <property type="component" value="Unassembled WGS sequence"/>
</dbReference>
<proteinExistence type="predicted"/>
<evidence type="ECO:0000313" key="2">
    <source>
        <dbReference type="EMBL" id="VDP75194.1"/>
    </source>
</evidence>
<gene>
    <name evidence="2" type="ORF">SCUD_LOCUS21357</name>
</gene>